<sequence>MNFDLNGGGFLSADMKLHSTSADVTPSNIRCCNLNFTQKRGIYSSKVCAKNCKKTFCVTATTSSTTATTTFTALLVRRNSVSSKTFLRCWKLFTVGSSENPILI</sequence>
<comment type="caution">
    <text evidence="1">The sequence shown here is derived from an EMBL/GenBank/DDBJ whole genome shotgun (WGS) entry which is preliminary data.</text>
</comment>
<proteinExistence type="predicted"/>
<organism evidence="1 2">
    <name type="scientific">Laodelphax striatellus</name>
    <name type="common">Small brown planthopper</name>
    <name type="synonym">Delphax striatella</name>
    <dbReference type="NCBI Taxonomy" id="195883"/>
    <lineage>
        <taxon>Eukaryota</taxon>
        <taxon>Metazoa</taxon>
        <taxon>Ecdysozoa</taxon>
        <taxon>Arthropoda</taxon>
        <taxon>Hexapoda</taxon>
        <taxon>Insecta</taxon>
        <taxon>Pterygota</taxon>
        <taxon>Neoptera</taxon>
        <taxon>Paraneoptera</taxon>
        <taxon>Hemiptera</taxon>
        <taxon>Auchenorrhyncha</taxon>
        <taxon>Fulgoroidea</taxon>
        <taxon>Delphacidae</taxon>
        <taxon>Criomorphinae</taxon>
        <taxon>Laodelphax</taxon>
    </lineage>
</organism>
<protein>
    <submittedName>
        <fullName evidence="1">Uncharacterized protein</fullName>
    </submittedName>
</protein>
<accession>A0A482XKQ3</accession>
<dbReference type="EMBL" id="QKKF02005739">
    <property type="protein sequence ID" value="RZF46665.1"/>
    <property type="molecule type" value="Genomic_DNA"/>
</dbReference>
<keyword evidence="2" id="KW-1185">Reference proteome</keyword>
<name>A0A482XKQ3_LAOST</name>
<dbReference type="InParanoid" id="A0A482XKQ3"/>
<dbReference type="Proteomes" id="UP000291343">
    <property type="component" value="Unassembled WGS sequence"/>
</dbReference>
<dbReference type="AlphaFoldDB" id="A0A482XKQ3"/>
<evidence type="ECO:0000313" key="1">
    <source>
        <dbReference type="EMBL" id="RZF46665.1"/>
    </source>
</evidence>
<reference evidence="1 2" key="1">
    <citation type="journal article" date="2017" name="Gigascience">
        <title>Genome sequence of the small brown planthopper, Laodelphax striatellus.</title>
        <authorList>
            <person name="Zhu J."/>
            <person name="Jiang F."/>
            <person name="Wang X."/>
            <person name="Yang P."/>
            <person name="Bao Y."/>
            <person name="Zhao W."/>
            <person name="Wang W."/>
            <person name="Lu H."/>
            <person name="Wang Q."/>
            <person name="Cui N."/>
            <person name="Li J."/>
            <person name="Chen X."/>
            <person name="Luo L."/>
            <person name="Yu J."/>
            <person name="Kang L."/>
            <person name="Cui F."/>
        </authorList>
    </citation>
    <scope>NUCLEOTIDE SEQUENCE [LARGE SCALE GENOMIC DNA]</scope>
    <source>
        <strain evidence="1">Lst14</strain>
    </source>
</reference>
<evidence type="ECO:0000313" key="2">
    <source>
        <dbReference type="Proteomes" id="UP000291343"/>
    </source>
</evidence>
<gene>
    <name evidence="1" type="ORF">LSTR_LSTR002528</name>
</gene>